<dbReference type="OrthoDB" id="5194609at2"/>
<dbReference type="AlphaFoldDB" id="A0A3N0CGF7"/>
<reference evidence="1 2" key="1">
    <citation type="submission" date="2018-11" db="EMBL/GenBank/DDBJ databases">
        <authorList>
            <person name="Li F."/>
        </authorList>
    </citation>
    <scope>NUCLEOTIDE SEQUENCE [LARGE SCALE GENOMIC DNA]</scope>
    <source>
        <strain evidence="1 2">Gsoil 097</strain>
    </source>
</reference>
<proteinExistence type="predicted"/>
<name>A0A3N0CGF7_9ACTN</name>
<evidence type="ECO:0008006" key="3">
    <source>
        <dbReference type="Google" id="ProtNLM"/>
    </source>
</evidence>
<organism evidence="1 2">
    <name type="scientific">Nocardioides marmoriginsengisoli</name>
    <dbReference type="NCBI Taxonomy" id="661483"/>
    <lineage>
        <taxon>Bacteria</taxon>
        <taxon>Bacillati</taxon>
        <taxon>Actinomycetota</taxon>
        <taxon>Actinomycetes</taxon>
        <taxon>Propionibacteriales</taxon>
        <taxon>Nocardioidaceae</taxon>
        <taxon>Nocardioides</taxon>
    </lineage>
</organism>
<evidence type="ECO:0000313" key="2">
    <source>
        <dbReference type="Proteomes" id="UP000267128"/>
    </source>
</evidence>
<dbReference type="EMBL" id="RJSE01000007">
    <property type="protein sequence ID" value="RNL62093.1"/>
    <property type="molecule type" value="Genomic_DNA"/>
</dbReference>
<evidence type="ECO:0000313" key="1">
    <source>
        <dbReference type="EMBL" id="RNL62093.1"/>
    </source>
</evidence>
<keyword evidence="2" id="KW-1185">Reference proteome</keyword>
<dbReference type="Proteomes" id="UP000267128">
    <property type="component" value="Unassembled WGS sequence"/>
</dbReference>
<dbReference type="RefSeq" id="WP_123227388.1">
    <property type="nucleotide sequence ID" value="NZ_RJSE01000007.1"/>
</dbReference>
<comment type="caution">
    <text evidence="1">The sequence shown here is derived from an EMBL/GenBank/DDBJ whole genome shotgun (WGS) entry which is preliminary data.</text>
</comment>
<protein>
    <recommendedName>
        <fullName evidence="3">NifU family protein</fullName>
    </recommendedName>
</protein>
<accession>A0A3N0CGF7</accession>
<sequence length="84" mass="8595">MSADVALVDDAVRSIADAFAADGYQLKVLAADPAVSLRIDALGDVCADCLVPEPVLVAMVSQALAETPAAGRPIQIQYPGEGVQ</sequence>
<gene>
    <name evidence="1" type="ORF">EFK50_09770</name>
</gene>